<accession>A0ABZ2M5Y2</accession>
<dbReference type="Proteomes" id="UP001370348">
    <property type="component" value="Chromosome"/>
</dbReference>
<keyword evidence="2" id="KW-1185">Reference proteome</keyword>
<dbReference type="RefSeq" id="WP_394827476.1">
    <property type="nucleotide sequence ID" value="NZ_CP089984.1"/>
</dbReference>
<organism evidence="1 2">
    <name type="scientific">Pendulispora albinea</name>
    <dbReference type="NCBI Taxonomy" id="2741071"/>
    <lineage>
        <taxon>Bacteria</taxon>
        <taxon>Pseudomonadati</taxon>
        <taxon>Myxococcota</taxon>
        <taxon>Myxococcia</taxon>
        <taxon>Myxococcales</taxon>
        <taxon>Sorangiineae</taxon>
        <taxon>Pendulisporaceae</taxon>
        <taxon>Pendulispora</taxon>
    </lineage>
</organism>
<protein>
    <submittedName>
        <fullName evidence="1">Uncharacterized protein</fullName>
    </submittedName>
</protein>
<proteinExistence type="predicted"/>
<reference evidence="1 2" key="1">
    <citation type="submission" date="2021-12" db="EMBL/GenBank/DDBJ databases">
        <title>Discovery of the Pendulisporaceae a myxobacterial family with distinct sporulation behavior and unique specialized metabolism.</title>
        <authorList>
            <person name="Garcia R."/>
            <person name="Popoff A."/>
            <person name="Bader C.D."/>
            <person name="Loehr J."/>
            <person name="Walesch S."/>
            <person name="Walt C."/>
            <person name="Boldt J."/>
            <person name="Bunk B."/>
            <person name="Haeckl F.J.F.P.J."/>
            <person name="Gunesch A.P."/>
            <person name="Birkelbach J."/>
            <person name="Nuebel U."/>
            <person name="Pietschmann T."/>
            <person name="Bach T."/>
            <person name="Mueller R."/>
        </authorList>
    </citation>
    <scope>NUCLEOTIDE SEQUENCE [LARGE SCALE GENOMIC DNA]</scope>
    <source>
        <strain evidence="1 2">MSr11954</strain>
    </source>
</reference>
<gene>
    <name evidence="1" type="ORF">LZC94_11275</name>
</gene>
<evidence type="ECO:0000313" key="1">
    <source>
        <dbReference type="EMBL" id="WXB17833.1"/>
    </source>
</evidence>
<evidence type="ECO:0000313" key="2">
    <source>
        <dbReference type="Proteomes" id="UP001370348"/>
    </source>
</evidence>
<sequence length="207" mass="23325">MTLALAPLGAAVGCREARAEGLSQAELLRIERGETVVRPQTLDLEGHRYVGGVTYTIVAATPEELTALMDDESAYGQVLPRAKFVRRLDRTRDRSTPDASRDAYMEVHHGNALIDAAYTLHLKKEPEHARIRFWVDLSRPHDLEDAWGYFRYAALPGDGGPRVLLTYGALVNLGNGIVRSLYEERIRVAMLSLPQRLRDYVARTRRR</sequence>
<name>A0ABZ2M5Y2_9BACT</name>
<dbReference type="EMBL" id="CP089984">
    <property type="protein sequence ID" value="WXB17833.1"/>
    <property type="molecule type" value="Genomic_DNA"/>
</dbReference>